<evidence type="ECO:0000256" key="1">
    <source>
        <dbReference type="SAM" id="Coils"/>
    </source>
</evidence>
<dbReference type="EMBL" id="ACSE01000033">
    <property type="protein sequence ID" value="EFD87500.1"/>
    <property type="molecule type" value="Genomic_DNA"/>
</dbReference>
<protein>
    <submittedName>
        <fullName evidence="2">Uncharacterized protein</fullName>
    </submittedName>
</protein>
<dbReference type="AlphaFoldDB" id="D3LC53"/>
<keyword evidence="1" id="KW-0175">Coiled coil</keyword>
<evidence type="ECO:0000313" key="3">
    <source>
        <dbReference type="Proteomes" id="UP000003075"/>
    </source>
</evidence>
<dbReference type="Gene3D" id="1.20.5.170">
    <property type="match status" value="1"/>
</dbReference>
<evidence type="ECO:0000313" key="2">
    <source>
        <dbReference type="EMBL" id="EFD87500.1"/>
    </source>
</evidence>
<feature type="coiled-coil region" evidence="1">
    <location>
        <begin position="20"/>
        <end position="47"/>
    </location>
</feature>
<comment type="caution">
    <text evidence="2">The sequence shown here is derived from an EMBL/GenBank/DDBJ whole genome shotgun (WGS) entry which is preliminary data.</text>
</comment>
<gene>
    <name evidence="2" type="ORF">AWRIB429_1933</name>
</gene>
<organism evidence="2 3">
    <name type="scientific">Oenococcus oeni AWRIB429</name>
    <dbReference type="NCBI Taxonomy" id="655225"/>
    <lineage>
        <taxon>Bacteria</taxon>
        <taxon>Bacillati</taxon>
        <taxon>Bacillota</taxon>
        <taxon>Bacilli</taxon>
        <taxon>Lactobacillales</taxon>
        <taxon>Lactobacillaceae</taxon>
        <taxon>Oenococcus</taxon>
    </lineage>
</organism>
<accession>D3LC53</accession>
<name>D3LC53_OENOE</name>
<dbReference type="Proteomes" id="UP000003075">
    <property type="component" value="Unassembled WGS sequence"/>
</dbReference>
<sequence length="47" mass="5297">MLNQEGVDQYSFTSLVALGLKEEDSKVETLKQRVTELENKIKTLKAA</sequence>
<proteinExistence type="predicted"/>
<reference evidence="2 3" key="1">
    <citation type="journal article" date="2010" name="Appl. Microbiol. Biotechnol.">
        <title>Genotypic diversity in Oenococcus oeni by high-density microarray comparative genome hybridization and whole genome sequencing.</title>
        <authorList>
            <person name="Borneman A.R."/>
            <person name="Bartowsky E.J."/>
            <person name="McCarthy J."/>
            <person name="Chambers P.J."/>
        </authorList>
    </citation>
    <scope>NUCLEOTIDE SEQUENCE [LARGE SCALE GENOMIC DNA]</scope>
    <source>
        <strain evidence="2 3">AWRIB429</strain>
    </source>
</reference>